<dbReference type="Proteomes" id="UP001232493">
    <property type="component" value="Chromosome"/>
</dbReference>
<dbReference type="RefSeq" id="WP_280998375.1">
    <property type="nucleotide sequence ID" value="NZ_CP069362.1"/>
</dbReference>
<name>A0ABY8PPY5_9BACT</name>
<keyword evidence="2" id="KW-1185">Reference proteome</keyword>
<evidence type="ECO:0000313" key="2">
    <source>
        <dbReference type="Proteomes" id="UP001232493"/>
    </source>
</evidence>
<organism evidence="1 2">
    <name type="scientific">Marinitoga aeolica</name>
    <dbReference type="NCBI Taxonomy" id="2809031"/>
    <lineage>
        <taxon>Bacteria</taxon>
        <taxon>Thermotogati</taxon>
        <taxon>Thermotogota</taxon>
        <taxon>Thermotogae</taxon>
        <taxon>Petrotogales</taxon>
        <taxon>Petrotogaceae</taxon>
        <taxon>Marinitoga</taxon>
    </lineage>
</organism>
<sequence length="249" mass="29446">MKRILILLILITSLFAFGEKFYLKDGKIISGNLIQYQKGIFTVQQESNLIKIPKSSLVKVEIIKEKFNYEYEMSKNYKDWKIGGRRKEGSLIYLDKVDDQKWLRIHKDGYTENNLYKDFKLPYSNNTNIFFSSDIMGFTTKSLKLSKEKYAIAGIIFVVLDENKKEINRIAYAWGTDAYPFEKHKWINRLYASVYKPFEISFDIKDLAQNKKAEYLRIIFWTFCSSDDKELSADLWVKNVKISLMYNTK</sequence>
<accession>A0ABY8PPY5</accession>
<proteinExistence type="predicted"/>
<gene>
    <name evidence="1" type="ORF">JRV97_09510</name>
</gene>
<evidence type="ECO:0000313" key="1">
    <source>
        <dbReference type="EMBL" id="WGS64598.1"/>
    </source>
</evidence>
<reference evidence="1 2" key="1">
    <citation type="submission" date="2021-02" db="EMBL/GenBank/DDBJ databases">
        <title>Characterization of Marinitoga sp. nov. str. BP5-C20A.</title>
        <authorList>
            <person name="Erauso G."/>
            <person name="Postec A."/>
        </authorList>
    </citation>
    <scope>NUCLEOTIDE SEQUENCE [LARGE SCALE GENOMIC DNA]</scope>
    <source>
        <strain evidence="1 2">BP5-C20A</strain>
    </source>
</reference>
<dbReference type="EMBL" id="CP069362">
    <property type="protein sequence ID" value="WGS64598.1"/>
    <property type="molecule type" value="Genomic_DNA"/>
</dbReference>
<protein>
    <submittedName>
        <fullName evidence="1">Uncharacterized protein</fullName>
    </submittedName>
</protein>